<dbReference type="OrthoDB" id="6145499at2759"/>
<dbReference type="Pfam" id="PF00096">
    <property type="entry name" value="zf-C2H2"/>
    <property type="match status" value="6"/>
</dbReference>
<feature type="domain" description="C2H2-type" evidence="6">
    <location>
        <begin position="107"/>
        <end position="136"/>
    </location>
</feature>
<dbReference type="AlphaFoldDB" id="A0A9J6C939"/>
<dbReference type="PROSITE" id="PS50157">
    <property type="entry name" value="ZINC_FINGER_C2H2_2"/>
    <property type="match status" value="6"/>
</dbReference>
<dbReference type="SUPFAM" id="SSF57667">
    <property type="entry name" value="beta-beta-alpha zinc fingers"/>
    <property type="match status" value="3"/>
</dbReference>
<dbReference type="InterPro" id="IPR051061">
    <property type="entry name" value="Zinc_finger_trans_reg"/>
</dbReference>
<keyword evidence="2" id="KW-0677">Repeat</keyword>
<feature type="domain" description="C2H2-type" evidence="6">
    <location>
        <begin position="224"/>
        <end position="251"/>
    </location>
</feature>
<dbReference type="PANTHER" id="PTHR46179">
    <property type="entry name" value="ZINC FINGER PROTEIN"/>
    <property type="match status" value="1"/>
</dbReference>
<dbReference type="FunFam" id="3.30.160.60:FF:000634">
    <property type="entry name" value="Zinc finger X-chromosomal protein"/>
    <property type="match status" value="1"/>
</dbReference>
<evidence type="ECO:0000256" key="3">
    <source>
        <dbReference type="ARBA" id="ARBA00022771"/>
    </source>
</evidence>
<feature type="domain" description="C2H2-type" evidence="6">
    <location>
        <begin position="196"/>
        <end position="223"/>
    </location>
</feature>
<dbReference type="GO" id="GO:0005634">
    <property type="term" value="C:nucleus"/>
    <property type="evidence" value="ECO:0007669"/>
    <property type="project" value="UniProtKB-ARBA"/>
</dbReference>
<dbReference type="FunFam" id="3.30.160.60:FF:000349">
    <property type="entry name" value="metal regulatory transcription factor 1"/>
    <property type="match status" value="1"/>
</dbReference>
<dbReference type="FunFam" id="3.30.160.60:FF:000072">
    <property type="entry name" value="zinc finger protein 143 isoform X1"/>
    <property type="match status" value="2"/>
</dbReference>
<feature type="domain" description="C2H2-type" evidence="6">
    <location>
        <begin position="167"/>
        <end position="196"/>
    </location>
</feature>
<dbReference type="InterPro" id="IPR013087">
    <property type="entry name" value="Znf_C2H2_type"/>
</dbReference>
<comment type="caution">
    <text evidence="7">The sequence shown here is derived from an EMBL/GenBank/DDBJ whole genome shotgun (WGS) entry which is preliminary data.</text>
</comment>
<evidence type="ECO:0000256" key="2">
    <source>
        <dbReference type="ARBA" id="ARBA00022737"/>
    </source>
</evidence>
<dbReference type="Gene3D" id="3.30.160.60">
    <property type="entry name" value="Classic Zinc Finger"/>
    <property type="match status" value="6"/>
</dbReference>
<keyword evidence="8" id="KW-1185">Reference proteome</keyword>
<protein>
    <recommendedName>
        <fullName evidence="6">C2H2-type domain-containing protein</fullName>
    </recommendedName>
</protein>
<evidence type="ECO:0000259" key="6">
    <source>
        <dbReference type="PROSITE" id="PS50157"/>
    </source>
</evidence>
<keyword evidence="1" id="KW-0479">Metal-binding</keyword>
<keyword evidence="4" id="KW-0862">Zinc</keyword>
<proteinExistence type="predicted"/>
<reference evidence="7" key="1">
    <citation type="submission" date="2021-03" db="EMBL/GenBank/DDBJ databases">
        <title>Chromosome level genome of the anhydrobiotic midge Polypedilum vanderplanki.</title>
        <authorList>
            <person name="Yoshida Y."/>
            <person name="Kikawada T."/>
            <person name="Gusev O."/>
        </authorList>
    </citation>
    <scope>NUCLEOTIDE SEQUENCE</scope>
    <source>
        <strain evidence="7">NIAS01</strain>
        <tissue evidence="7">Whole body or cell culture</tissue>
    </source>
</reference>
<evidence type="ECO:0000313" key="8">
    <source>
        <dbReference type="Proteomes" id="UP001107558"/>
    </source>
</evidence>
<evidence type="ECO:0000256" key="4">
    <source>
        <dbReference type="ARBA" id="ARBA00022833"/>
    </source>
</evidence>
<dbReference type="PANTHER" id="PTHR46179:SF25">
    <property type="entry name" value="METAL RESPONSE ELEMENT-BINDING TRANSCRIPTION FACTOR-1, ISOFORM C"/>
    <property type="match status" value="1"/>
</dbReference>
<dbReference type="EMBL" id="JADBJN010000002">
    <property type="protein sequence ID" value="KAG5678601.1"/>
    <property type="molecule type" value="Genomic_DNA"/>
</dbReference>
<dbReference type="SMART" id="SM00355">
    <property type="entry name" value="ZnF_C2H2"/>
    <property type="match status" value="6"/>
</dbReference>
<sequence>MNEEIALSPSKGLIKNEILSLDTEFSLYQIAEQFDDQLDDHLATFCEQSTDYNFTGDVDNDHGTIHHKINENEINLTIRPSQEDFFGEPSHATITIEGSDPHIIARYRCNYDDCNRSYSTVGNLRTHIKTHKGEYRFKCSEQGCGKAFLTSYSLKIHIRVHSKLKPYECTEYGCEKAFNTRYRLQAHLRLHSGETFNCSNCSKFFTTLSDLKKHFRTHTQERPYKCQECSKAFTASHHLKTHLRVHSGEKPYKCDSCSKAFSTPHSLKSHLKTHEKRDKNRVRKTIPKELNFTTAANIVVSQSNSASSSSSSEQDEIMTYNTNTRTYQVQVIDNNGNMIKFEPIYGSFESTENVNNIINNVSTNEAMQLALANEVEMNSPSPWLDISELASKSSVIPSVPVTSSCVALSTAIPTYIDLPTYQQQQQQQQQINNSIASENMLNVNQNIKDFDDFLMANNTSSNDESNEKTLKSITAEAGICQCVNCKCDPMQEGGCVGSCGPNKSCSSKKEQKKEILMEIEEQIPNQVEIDTNKLIEEIDSLNVDTTRHQPSGSCDCSNTKDAVDKGCCVVICLKTLETMKAENKTLDDLIDQKPICAKNEQF</sequence>
<evidence type="ECO:0000256" key="1">
    <source>
        <dbReference type="ARBA" id="ARBA00022723"/>
    </source>
</evidence>
<dbReference type="PROSITE" id="PS00028">
    <property type="entry name" value="ZINC_FINGER_C2H2_1"/>
    <property type="match status" value="6"/>
</dbReference>
<evidence type="ECO:0000313" key="7">
    <source>
        <dbReference type="EMBL" id="KAG5678601.1"/>
    </source>
</evidence>
<evidence type="ECO:0000256" key="5">
    <source>
        <dbReference type="PROSITE-ProRule" id="PRU00042"/>
    </source>
</evidence>
<feature type="domain" description="C2H2-type" evidence="6">
    <location>
        <begin position="137"/>
        <end position="166"/>
    </location>
</feature>
<organism evidence="7 8">
    <name type="scientific">Polypedilum vanderplanki</name>
    <name type="common">Sleeping chironomid midge</name>
    <dbReference type="NCBI Taxonomy" id="319348"/>
    <lineage>
        <taxon>Eukaryota</taxon>
        <taxon>Metazoa</taxon>
        <taxon>Ecdysozoa</taxon>
        <taxon>Arthropoda</taxon>
        <taxon>Hexapoda</taxon>
        <taxon>Insecta</taxon>
        <taxon>Pterygota</taxon>
        <taxon>Neoptera</taxon>
        <taxon>Endopterygota</taxon>
        <taxon>Diptera</taxon>
        <taxon>Nematocera</taxon>
        <taxon>Chironomoidea</taxon>
        <taxon>Chironomidae</taxon>
        <taxon>Chironominae</taxon>
        <taxon>Polypedilum</taxon>
        <taxon>Polypedilum</taxon>
    </lineage>
</organism>
<accession>A0A9J6C939</accession>
<gene>
    <name evidence="7" type="ORF">PVAND_008262</name>
</gene>
<dbReference type="GO" id="GO:0008270">
    <property type="term" value="F:zinc ion binding"/>
    <property type="evidence" value="ECO:0007669"/>
    <property type="project" value="UniProtKB-KW"/>
</dbReference>
<dbReference type="GO" id="GO:0006357">
    <property type="term" value="P:regulation of transcription by RNA polymerase II"/>
    <property type="evidence" value="ECO:0007669"/>
    <property type="project" value="TreeGrafter"/>
</dbReference>
<dbReference type="InterPro" id="IPR036236">
    <property type="entry name" value="Znf_C2H2_sf"/>
</dbReference>
<dbReference type="Proteomes" id="UP001107558">
    <property type="component" value="Chromosome 2"/>
</dbReference>
<name>A0A9J6C939_POLVA</name>
<feature type="domain" description="C2H2-type" evidence="6">
    <location>
        <begin position="252"/>
        <end position="279"/>
    </location>
</feature>
<keyword evidence="3 5" id="KW-0863">Zinc-finger</keyword>